<feature type="transmembrane region" description="Helical" evidence="6">
    <location>
        <begin position="44"/>
        <end position="65"/>
    </location>
</feature>
<protein>
    <submittedName>
        <fullName evidence="8">Permease of the drug/metabolite transporter (DMT) superfamily</fullName>
    </submittedName>
</protein>
<dbReference type="AlphaFoldDB" id="A0A1H3E0T3"/>
<comment type="similarity">
    <text evidence="2">Belongs to the EamA transporter family.</text>
</comment>
<dbReference type="STRING" id="1007099.SAMN05216287_3633"/>
<dbReference type="SUPFAM" id="SSF103481">
    <property type="entry name" value="Multidrug resistance efflux transporter EmrE"/>
    <property type="match status" value="2"/>
</dbReference>
<feature type="transmembrane region" description="Helical" evidence="6">
    <location>
        <begin position="187"/>
        <end position="206"/>
    </location>
</feature>
<dbReference type="PANTHER" id="PTHR32322:SF2">
    <property type="entry name" value="EAMA DOMAIN-CONTAINING PROTEIN"/>
    <property type="match status" value="1"/>
</dbReference>
<name>A0A1H3E0T3_9PSED</name>
<dbReference type="OrthoDB" id="184388at2"/>
<keyword evidence="3 6" id="KW-0812">Transmembrane</keyword>
<evidence type="ECO:0000256" key="1">
    <source>
        <dbReference type="ARBA" id="ARBA00004141"/>
    </source>
</evidence>
<evidence type="ECO:0000313" key="9">
    <source>
        <dbReference type="Proteomes" id="UP000243778"/>
    </source>
</evidence>
<evidence type="ECO:0000313" key="8">
    <source>
        <dbReference type="EMBL" id="SDX71898.1"/>
    </source>
</evidence>
<keyword evidence="5 6" id="KW-0472">Membrane</keyword>
<feature type="transmembrane region" description="Helical" evidence="6">
    <location>
        <begin position="218"/>
        <end position="241"/>
    </location>
</feature>
<feature type="domain" description="EamA" evidence="7">
    <location>
        <begin position="12"/>
        <end position="140"/>
    </location>
</feature>
<feature type="transmembrane region" description="Helical" evidence="6">
    <location>
        <begin position="276"/>
        <end position="297"/>
    </location>
</feature>
<dbReference type="InterPro" id="IPR050638">
    <property type="entry name" value="AA-Vitamin_Transporters"/>
</dbReference>
<accession>A0A1H3E0T3</accession>
<evidence type="ECO:0000256" key="6">
    <source>
        <dbReference type="SAM" id="Phobius"/>
    </source>
</evidence>
<organism evidence="8 9">
    <name type="scientific">Pseudomonas kuykendallii</name>
    <dbReference type="NCBI Taxonomy" id="1007099"/>
    <lineage>
        <taxon>Bacteria</taxon>
        <taxon>Pseudomonadati</taxon>
        <taxon>Pseudomonadota</taxon>
        <taxon>Gammaproteobacteria</taxon>
        <taxon>Pseudomonadales</taxon>
        <taxon>Pseudomonadaceae</taxon>
        <taxon>Pseudomonas</taxon>
    </lineage>
</organism>
<evidence type="ECO:0000256" key="2">
    <source>
        <dbReference type="ARBA" id="ARBA00007362"/>
    </source>
</evidence>
<dbReference type="PANTHER" id="PTHR32322">
    <property type="entry name" value="INNER MEMBRANE TRANSPORTER"/>
    <property type="match status" value="1"/>
</dbReference>
<reference evidence="9" key="1">
    <citation type="submission" date="2016-10" db="EMBL/GenBank/DDBJ databases">
        <authorList>
            <person name="Varghese N."/>
            <person name="Submissions S."/>
        </authorList>
    </citation>
    <scope>NUCLEOTIDE SEQUENCE [LARGE SCALE GENOMIC DNA]</scope>
    <source>
        <strain evidence="9">NRRL B-59562</strain>
    </source>
</reference>
<dbReference type="RefSeq" id="WP_090231042.1">
    <property type="nucleotide sequence ID" value="NZ_FNNU01000005.1"/>
</dbReference>
<dbReference type="InterPro" id="IPR037185">
    <property type="entry name" value="EmrE-like"/>
</dbReference>
<evidence type="ECO:0000256" key="5">
    <source>
        <dbReference type="ARBA" id="ARBA00023136"/>
    </source>
</evidence>
<dbReference type="EMBL" id="FNNU01000005">
    <property type="protein sequence ID" value="SDX71898.1"/>
    <property type="molecule type" value="Genomic_DNA"/>
</dbReference>
<evidence type="ECO:0000259" key="7">
    <source>
        <dbReference type="Pfam" id="PF00892"/>
    </source>
</evidence>
<feature type="transmembrane region" description="Helical" evidence="6">
    <location>
        <begin position="153"/>
        <end position="175"/>
    </location>
</feature>
<feature type="domain" description="EamA" evidence="7">
    <location>
        <begin position="156"/>
        <end position="292"/>
    </location>
</feature>
<keyword evidence="4 6" id="KW-1133">Transmembrane helix</keyword>
<evidence type="ECO:0000256" key="3">
    <source>
        <dbReference type="ARBA" id="ARBA00022692"/>
    </source>
</evidence>
<feature type="transmembrane region" description="Helical" evidence="6">
    <location>
        <begin position="129"/>
        <end position="147"/>
    </location>
</feature>
<evidence type="ECO:0000256" key="4">
    <source>
        <dbReference type="ARBA" id="ARBA00022989"/>
    </source>
</evidence>
<comment type="subcellular location">
    <subcellularLocation>
        <location evidence="1">Membrane</location>
        <topology evidence="1">Multi-pass membrane protein</topology>
    </subcellularLocation>
</comment>
<dbReference type="Proteomes" id="UP000243778">
    <property type="component" value="Unassembled WGS sequence"/>
</dbReference>
<dbReference type="GO" id="GO:0016020">
    <property type="term" value="C:membrane"/>
    <property type="evidence" value="ECO:0007669"/>
    <property type="project" value="UniProtKB-SubCell"/>
</dbReference>
<keyword evidence="9" id="KW-1185">Reference proteome</keyword>
<feature type="transmembrane region" description="Helical" evidence="6">
    <location>
        <begin position="99"/>
        <end position="117"/>
    </location>
</feature>
<dbReference type="Pfam" id="PF00892">
    <property type="entry name" value="EamA"/>
    <property type="match status" value="2"/>
</dbReference>
<dbReference type="InterPro" id="IPR000620">
    <property type="entry name" value="EamA_dom"/>
</dbReference>
<feature type="transmembrane region" description="Helical" evidence="6">
    <location>
        <begin position="248"/>
        <end position="270"/>
    </location>
</feature>
<sequence length="313" mass="33230">MSGRKSADVQAFLLMVLLCAIWGGQQVSIKLAAGDIAPVMQVALRSVISGLLMLIPLCWSGAWATGKGTRTVGMFAGSLFALEFCLVAVGLQYTSASHMVVFLYTAPIFSALGLHLLQPTERLRPLQWMGIGVCFVGIGVAFSGGFSRAMGTSVLIGDALGVLAGLAWGATTVVVRCSKLSDAPPSLTLFYQLSMAVVLLLAYAALSGQLDHVRLTGVSVASLMFQGLVVSFFSFFMWFWLLRRYRAANLGVFTFMTPLFGVSFGVMILGEKLAPSFIAAALLVLAGIGLVNGEALLRKAFRLRAAGSVDARQ</sequence>
<gene>
    <name evidence="8" type="ORF">SAMN05216287_3633</name>
</gene>
<proteinExistence type="inferred from homology"/>
<feature type="transmembrane region" description="Helical" evidence="6">
    <location>
        <begin position="72"/>
        <end position="93"/>
    </location>
</feature>